<reference evidence="1 2" key="1">
    <citation type="submission" date="2006-09" db="EMBL/GenBank/DDBJ databases">
        <title>Sequence and annotation of the 288-kb ATCV-1 virus that infects an endosymbiotic Chlorella strain of the heliozoon Acanthocystis turfacea.</title>
        <authorList>
            <person name="Fitzgerald L.A."/>
            <person name="Graves M.V."/>
            <person name="Li X."/>
            <person name="Pfitzner A.J.P."/>
            <person name="Hartigan J."/>
            <person name="Van Etten J.L."/>
        </authorList>
    </citation>
    <scope>NUCLEOTIDE SEQUENCE [LARGE SCALE GENOMIC DNA]</scope>
    <source>
        <strain evidence="1 2">ATCV-1</strain>
    </source>
</reference>
<accession>A7K9B5</accession>
<dbReference type="Proteomes" id="UP000202420">
    <property type="component" value="Segment"/>
</dbReference>
<keyword evidence="2" id="KW-1185">Reference proteome</keyword>
<gene>
    <name evidence="1" type="primary">z505L</name>
    <name evidence="1" type="ORF">ATCV1_z505L</name>
</gene>
<dbReference type="GeneID" id="5470177"/>
<protein>
    <submittedName>
        <fullName evidence="1">Uncharacterized protein z505L</fullName>
    </submittedName>
</protein>
<dbReference type="EMBL" id="EF101928">
    <property type="protein sequence ID" value="ABT16639.1"/>
    <property type="molecule type" value="Genomic_DNA"/>
</dbReference>
<dbReference type="RefSeq" id="YP_001426986.1">
    <property type="nucleotide sequence ID" value="NC_008724.1"/>
</dbReference>
<sequence>MCLGSLDPKIEIDPVGNTNAVHSFFLESDSKTFTAGCCSGLKYDCTPFLSNAAARCFMLNLTGRHRASTVDVDMLMRLVLTSATSSSMPVIFRICLATSAAMVIKSSMDENPVPWRAPL</sequence>
<name>A7K9B5_9PHYC</name>
<evidence type="ECO:0000313" key="2">
    <source>
        <dbReference type="Proteomes" id="UP000202420"/>
    </source>
</evidence>
<organism evidence="1 2">
    <name type="scientific">Chlorovirus heliozoae</name>
    <dbReference type="NCBI Taxonomy" id="322019"/>
    <lineage>
        <taxon>Viruses</taxon>
        <taxon>Varidnaviria</taxon>
        <taxon>Bamfordvirae</taxon>
        <taxon>Nucleocytoviricota</taxon>
        <taxon>Megaviricetes</taxon>
        <taxon>Algavirales</taxon>
        <taxon>Phycodnaviridae</taxon>
        <taxon>Chlorovirus</taxon>
    </lineage>
</organism>
<evidence type="ECO:0000313" key="1">
    <source>
        <dbReference type="EMBL" id="ABT16639.1"/>
    </source>
</evidence>
<proteinExistence type="predicted"/>
<dbReference type="KEGG" id="vg:5470177"/>